<evidence type="ECO:0000313" key="1">
    <source>
        <dbReference type="EMBL" id="CAG8819493.1"/>
    </source>
</evidence>
<comment type="caution">
    <text evidence="1">The sequence shown here is derived from an EMBL/GenBank/DDBJ whole genome shotgun (WGS) entry which is preliminary data.</text>
</comment>
<dbReference type="EMBL" id="CAJVQC010082360">
    <property type="protein sequence ID" value="CAG8819493.1"/>
    <property type="molecule type" value="Genomic_DNA"/>
</dbReference>
<sequence>ISKEVKEAIVEAHAIKIGKQKVNDELEICIDGNRGTGLSTSEKFLYFEFNYKEGKIKHRCERYRLTEHPRFENFFLVGDIGKKNAESLLEICATCSISGRYGRPRPR</sequence>
<proteinExistence type="predicted"/>
<accession>A0ACA9S1H4</accession>
<reference evidence="1" key="1">
    <citation type="submission" date="2021-06" db="EMBL/GenBank/DDBJ databases">
        <authorList>
            <person name="Kallberg Y."/>
            <person name="Tangrot J."/>
            <person name="Rosling A."/>
        </authorList>
    </citation>
    <scope>NUCLEOTIDE SEQUENCE</scope>
    <source>
        <strain evidence="1">MA461A</strain>
    </source>
</reference>
<keyword evidence="2" id="KW-1185">Reference proteome</keyword>
<dbReference type="Proteomes" id="UP000789920">
    <property type="component" value="Unassembled WGS sequence"/>
</dbReference>
<feature type="non-terminal residue" evidence="1">
    <location>
        <position position="1"/>
    </location>
</feature>
<name>A0ACA9S1H4_9GLOM</name>
<gene>
    <name evidence="1" type="ORF">RPERSI_LOCUS25146</name>
</gene>
<protein>
    <submittedName>
        <fullName evidence="1">12029_t:CDS:1</fullName>
    </submittedName>
</protein>
<organism evidence="1 2">
    <name type="scientific">Racocetra persica</name>
    <dbReference type="NCBI Taxonomy" id="160502"/>
    <lineage>
        <taxon>Eukaryota</taxon>
        <taxon>Fungi</taxon>
        <taxon>Fungi incertae sedis</taxon>
        <taxon>Mucoromycota</taxon>
        <taxon>Glomeromycotina</taxon>
        <taxon>Glomeromycetes</taxon>
        <taxon>Diversisporales</taxon>
        <taxon>Gigasporaceae</taxon>
        <taxon>Racocetra</taxon>
    </lineage>
</organism>
<feature type="non-terminal residue" evidence="1">
    <location>
        <position position="107"/>
    </location>
</feature>
<evidence type="ECO:0000313" key="2">
    <source>
        <dbReference type="Proteomes" id="UP000789920"/>
    </source>
</evidence>